<dbReference type="InterPro" id="IPR000595">
    <property type="entry name" value="cNMP-bd_dom"/>
</dbReference>
<dbReference type="PANTHER" id="PTHR24567">
    <property type="entry name" value="CRP FAMILY TRANSCRIPTIONAL REGULATORY PROTEIN"/>
    <property type="match status" value="1"/>
</dbReference>
<gene>
    <name evidence="5" type="ORF">M0D58_04785</name>
</gene>
<dbReference type="InterPro" id="IPR018490">
    <property type="entry name" value="cNMP-bd_dom_sf"/>
</dbReference>
<dbReference type="PROSITE" id="PS51063">
    <property type="entry name" value="HTH_CRP_2"/>
    <property type="match status" value="1"/>
</dbReference>
<dbReference type="Pfam" id="PF00027">
    <property type="entry name" value="cNMP_binding"/>
    <property type="match status" value="1"/>
</dbReference>
<reference evidence="5" key="1">
    <citation type="submission" date="2022-04" db="EMBL/GenBank/DDBJ databases">
        <title>Evolutionary, genomic, and biogeographic characterization of Chryseobacterium nepalense represented by a plastic-degrading bacterium AC3.</title>
        <authorList>
            <person name="Yin Z."/>
            <person name="Liu X."/>
            <person name="Wang D."/>
            <person name="Xie Z."/>
        </authorList>
    </citation>
    <scope>NUCLEOTIDE SEQUENCE</scope>
    <source>
        <strain evidence="5">AC3</strain>
    </source>
</reference>
<evidence type="ECO:0000256" key="3">
    <source>
        <dbReference type="ARBA" id="ARBA00023163"/>
    </source>
</evidence>
<dbReference type="InterPro" id="IPR036388">
    <property type="entry name" value="WH-like_DNA-bd_sf"/>
</dbReference>
<protein>
    <submittedName>
        <fullName evidence="5">Crp/Fnr family transcriptional regulator</fullName>
    </submittedName>
</protein>
<dbReference type="InterPro" id="IPR012318">
    <property type="entry name" value="HTH_CRP"/>
</dbReference>
<keyword evidence="1" id="KW-0805">Transcription regulation</keyword>
<evidence type="ECO:0000256" key="2">
    <source>
        <dbReference type="ARBA" id="ARBA00023125"/>
    </source>
</evidence>
<name>A0ABY4K7X0_9FLAO</name>
<proteinExistence type="predicted"/>
<keyword evidence="6" id="KW-1185">Reference proteome</keyword>
<dbReference type="EMBL" id="CP096203">
    <property type="protein sequence ID" value="UPQ76869.1"/>
    <property type="molecule type" value="Genomic_DNA"/>
</dbReference>
<evidence type="ECO:0000313" key="6">
    <source>
        <dbReference type="Proteomes" id="UP000830552"/>
    </source>
</evidence>
<dbReference type="Pfam" id="PF13545">
    <property type="entry name" value="HTH_Crp_2"/>
    <property type="match status" value="1"/>
</dbReference>
<feature type="domain" description="HTH crp-type" evidence="4">
    <location>
        <begin position="144"/>
        <end position="210"/>
    </location>
</feature>
<dbReference type="SUPFAM" id="SSF51206">
    <property type="entry name" value="cAMP-binding domain-like"/>
    <property type="match status" value="1"/>
</dbReference>
<evidence type="ECO:0000313" key="5">
    <source>
        <dbReference type="EMBL" id="UPQ76869.1"/>
    </source>
</evidence>
<dbReference type="Gene3D" id="2.60.120.10">
    <property type="entry name" value="Jelly Rolls"/>
    <property type="match status" value="1"/>
</dbReference>
<dbReference type="PANTHER" id="PTHR24567:SF26">
    <property type="entry name" value="REGULATORY PROTEIN YEIL"/>
    <property type="match status" value="1"/>
</dbReference>
<dbReference type="InterPro" id="IPR014710">
    <property type="entry name" value="RmlC-like_jellyroll"/>
</dbReference>
<accession>A0ABY4K7X0</accession>
<sequence length="210" mass="24289">MQDSVLSSEFTSSPELVEKLYQYGITKKYHEGDIILDENSSIRSIPIVMKGMLKVIRTEEDGREILLYYIKAGESCIMSFLGGMHNEKSIVKAEVEEDTEILFLPIDKVSLFIKEYPEWLDYIFRLYHKRFEELLDIINAIAFKKVDERLLNLLHKKSEILNSKTIIITHEQLANELGTARVVVSRLLKQLEDAGKLQLGRNKITILEDI</sequence>
<dbReference type="RefSeq" id="WP_248393894.1">
    <property type="nucleotide sequence ID" value="NZ_CP096203.1"/>
</dbReference>
<dbReference type="Gene3D" id="1.10.10.10">
    <property type="entry name" value="Winged helix-like DNA-binding domain superfamily/Winged helix DNA-binding domain"/>
    <property type="match status" value="1"/>
</dbReference>
<dbReference type="InterPro" id="IPR050397">
    <property type="entry name" value="Env_Response_Regulators"/>
</dbReference>
<dbReference type="SMART" id="SM00419">
    <property type="entry name" value="HTH_CRP"/>
    <property type="match status" value="1"/>
</dbReference>
<evidence type="ECO:0000259" key="4">
    <source>
        <dbReference type="PROSITE" id="PS51063"/>
    </source>
</evidence>
<evidence type="ECO:0000256" key="1">
    <source>
        <dbReference type="ARBA" id="ARBA00023015"/>
    </source>
</evidence>
<dbReference type="CDD" id="cd00038">
    <property type="entry name" value="CAP_ED"/>
    <property type="match status" value="1"/>
</dbReference>
<keyword evidence="3" id="KW-0804">Transcription</keyword>
<dbReference type="Proteomes" id="UP000830552">
    <property type="component" value="Chromosome"/>
</dbReference>
<organism evidence="5 6">
    <name type="scientific">Chryseobacterium nepalense</name>
    <dbReference type="NCBI Taxonomy" id="1854498"/>
    <lineage>
        <taxon>Bacteria</taxon>
        <taxon>Pseudomonadati</taxon>
        <taxon>Bacteroidota</taxon>
        <taxon>Flavobacteriia</taxon>
        <taxon>Flavobacteriales</taxon>
        <taxon>Weeksellaceae</taxon>
        <taxon>Chryseobacterium group</taxon>
        <taxon>Chryseobacterium</taxon>
    </lineage>
</organism>
<dbReference type="SUPFAM" id="SSF46785">
    <property type="entry name" value="Winged helix' DNA-binding domain"/>
    <property type="match status" value="1"/>
</dbReference>
<keyword evidence="2" id="KW-0238">DNA-binding</keyword>
<dbReference type="InterPro" id="IPR036390">
    <property type="entry name" value="WH_DNA-bd_sf"/>
</dbReference>